<dbReference type="STRING" id="1416801.SAMN05192553_10438"/>
<dbReference type="Proteomes" id="UP000199403">
    <property type="component" value="Unassembled WGS sequence"/>
</dbReference>
<evidence type="ECO:0000256" key="2">
    <source>
        <dbReference type="RuleBase" id="RU000363"/>
    </source>
</evidence>
<organism evidence="3 4">
    <name type="scientific">Cyclobacterium xiamenense</name>
    <dbReference type="NCBI Taxonomy" id="1297121"/>
    <lineage>
        <taxon>Bacteria</taxon>
        <taxon>Pseudomonadati</taxon>
        <taxon>Bacteroidota</taxon>
        <taxon>Cytophagia</taxon>
        <taxon>Cytophagales</taxon>
        <taxon>Cyclobacteriaceae</taxon>
        <taxon>Cyclobacterium</taxon>
    </lineage>
</organism>
<evidence type="ECO:0000313" key="3">
    <source>
        <dbReference type="EMBL" id="SEJ45561.1"/>
    </source>
</evidence>
<dbReference type="EMBL" id="FNZH01000004">
    <property type="protein sequence ID" value="SEJ45561.1"/>
    <property type="molecule type" value="Genomic_DNA"/>
</dbReference>
<reference evidence="4" key="1">
    <citation type="submission" date="2016-10" db="EMBL/GenBank/DDBJ databases">
        <authorList>
            <person name="Varghese N."/>
            <person name="Submissions S."/>
        </authorList>
    </citation>
    <scope>NUCLEOTIDE SEQUENCE [LARGE SCALE GENOMIC DNA]</scope>
    <source>
        <strain evidence="4">IBRC-M 10761</strain>
    </source>
</reference>
<evidence type="ECO:0000256" key="1">
    <source>
        <dbReference type="ARBA" id="ARBA00023002"/>
    </source>
</evidence>
<dbReference type="PANTHER" id="PTHR43157:SF31">
    <property type="entry name" value="PHOSPHATIDYLINOSITOL-GLYCAN BIOSYNTHESIS CLASS F PROTEIN"/>
    <property type="match status" value="1"/>
</dbReference>
<proteinExistence type="inferred from homology"/>
<dbReference type="AlphaFoldDB" id="A0A1H6YWL7"/>
<dbReference type="SUPFAM" id="SSF51735">
    <property type="entry name" value="NAD(P)-binding Rossmann-fold domains"/>
    <property type="match status" value="1"/>
</dbReference>
<dbReference type="Gene3D" id="3.40.50.720">
    <property type="entry name" value="NAD(P)-binding Rossmann-like Domain"/>
    <property type="match status" value="1"/>
</dbReference>
<sequence length="298" mass="32557">MLPAMFYELNRLTMMQLAITGATSGIGAEKAKALSPKCSRVFLLVRNVEKARELIQRIDPLDTQKKFTIIPCDLTDLSSVARAAKTLTEATDKLDLLINNAGGIFPKKKLTSEGHERTFAANHLGHFLLTIQLLPLLTNGTGGRVINVSSDAHKGASVNPQDFELTHGFRSFTAYANAKLYNILFTKSLAEKYADLHLEAYALHPGVVNTGFGSESKGFFKILLSLFKPFMISPAKGAETGIFLATATNVPGKNGAYFKKSKPSAVSSKARSKKLRDQLWDYSMEQVRAYLPAHSASS</sequence>
<dbReference type="PANTHER" id="PTHR43157">
    <property type="entry name" value="PHOSPHATIDYLINOSITOL-GLYCAN BIOSYNTHESIS CLASS F PROTEIN-RELATED"/>
    <property type="match status" value="1"/>
</dbReference>
<keyword evidence="1" id="KW-0560">Oxidoreductase</keyword>
<name>A0A1H6YWL7_9BACT</name>
<dbReference type="Pfam" id="PF00106">
    <property type="entry name" value="adh_short"/>
    <property type="match status" value="1"/>
</dbReference>
<dbReference type="PRINTS" id="PR00081">
    <property type="entry name" value="GDHRDH"/>
</dbReference>
<dbReference type="InterPro" id="IPR002347">
    <property type="entry name" value="SDR_fam"/>
</dbReference>
<accession>A0A1H6YWL7</accession>
<dbReference type="InterPro" id="IPR036291">
    <property type="entry name" value="NAD(P)-bd_dom_sf"/>
</dbReference>
<gene>
    <name evidence="3" type="ORF">SAMN05192553_10438</name>
</gene>
<dbReference type="GO" id="GO:0016491">
    <property type="term" value="F:oxidoreductase activity"/>
    <property type="evidence" value="ECO:0007669"/>
    <property type="project" value="UniProtKB-KW"/>
</dbReference>
<protein>
    <submittedName>
        <fullName evidence="3">NAD(P)-dependent dehydrogenase, short-chain alcohol dehydrogenase family</fullName>
    </submittedName>
</protein>
<comment type="similarity">
    <text evidence="2">Belongs to the short-chain dehydrogenases/reductases (SDR) family.</text>
</comment>
<dbReference type="PRINTS" id="PR00080">
    <property type="entry name" value="SDRFAMILY"/>
</dbReference>
<keyword evidence="4" id="KW-1185">Reference proteome</keyword>
<evidence type="ECO:0000313" key="4">
    <source>
        <dbReference type="Proteomes" id="UP000199403"/>
    </source>
</evidence>